<comment type="caution">
    <text evidence="2">The sequence shown here is derived from an EMBL/GenBank/DDBJ whole genome shotgun (WGS) entry which is preliminary data.</text>
</comment>
<dbReference type="PANTHER" id="PTHR33990">
    <property type="entry name" value="PROTEIN YJDN-RELATED"/>
    <property type="match status" value="1"/>
</dbReference>
<dbReference type="RefSeq" id="WP_128914676.1">
    <property type="nucleotide sequence ID" value="NZ_RDSM01000003.1"/>
</dbReference>
<dbReference type="InterPro" id="IPR004360">
    <property type="entry name" value="Glyas_Fos-R_dOase_dom"/>
</dbReference>
<dbReference type="PANTHER" id="PTHR33990:SF1">
    <property type="entry name" value="PROTEIN YJDN"/>
    <property type="match status" value="1"/>
</dbReference>
<reference evidence="2 3" key="1">
    <citation type="submission" date="2018-11" db="EMBL/GenBank/DDBJ databases">
        <authorList>
            <person name="Mardanov A.V."/>
            <person name="Ravin N.V."/>
            <person name="Dedysh S.N."/>
        </authorList>
    </citation>
    <scope>NUCLEOTIDE SEQUENCE [LARGE SCALE GENOMIC DNA]</scope>
    <source>
        <strain evidence="2 3">AF10</strain>
    </source>
</reference>
<name>A0A4Q0T0G4_9BACT</name>
<evidence type="ECO:0000259" key="1">
    <source>
        <dbReference type="Pfam" id="PF00903"/>
    </source>
</evidence>
<evidence type="ECO:0000313" key="2">
    <source>
        <dbReference type="EMBL" id="RXH54981.1"/>
    </source>
</evidence>
<feature type="domain" description="Glyoxalase/fosfomycin resistance/dioxygenase" evidence="1">
    <location>
        <begin position="7"/>
        <end position="131"/>
    </location>
</feature>
<organism evidence="2 3">
    <name type="scientific">Granulicella sibirica</name>
    <dbReference type="NCBI Taxonomy" id="2479048"/>
    <lineage>
        <taxon>Bacteria</taxon>
        <taxon>Pseudomonadati</taxon>
        <taxon>Acidobacteriota</taxon>
        <taxon>Terriglobia</taxon>
        <taxon>Terriglobales</taxon>
        <taxon>Acidobacteriaceae</taxon>
        <taxon>Granulicella</taxon>
    </lineage>
</organism>
<sequence length="138" mass="15340">MQWINGYLTFDGNCREAMEFYKKSLEAELEIMPVMDEQGKPKLTEDGKERIMHAKLSGGGGLLMASDAMGGMPVQVGNNFSLAIQNESVEEQDKFFAALGEGGKVTMPLQDTFWGARFGMLTDQFGINWMFNLDKPKG</sequence>
<dbReference type="OrthoDB" id="9795306at2"/>
<reference evidence="3" key="2">
    <citation type="submission" date="2019-02" db="EMBL/GenBank/DDBJ databases">
        <title>Granulicella sibirica sp. nov., a psychrotolerant acidobacterium isolated from an organic soil layer in forested tundra, West Siberia.</title>
        <authorList>
            <person name="Oshkin I.Y."/>
            <person name="Kulichevskaya I.S."/>
            <person name="Rijpstra W.I.C."/>
            <person name="Sinninghe Damste J.S."/>
            <person name="Rakitin A.L."/>
            <person name="Ravin N.V."/>
            <person name="Dedysh S.N."/>
        </authorList>
    </citation>
    <scope>NUCLEOTIDE SEQUENCE [LARGE SCALE GENOMIC DNA]</scope>
    <source>
        <strain evidence="3">AF10</strain>
    </source>
</reference>
<dbReference type="AlphaFoldDB" id="A0A4Q0T0G4"/>
<dbReference type="CDD" id="cd06588">
    <property type="entry name" value="PhnB_like"/>
    <property type="match status" value="1"/>
</dbReference>
<dbReference type="Proteomes" id="UP000289437">
    <property type="component" value="Unassembled WGS sequence"/>
</dbReference>
<dbReference type="InterPro" id="IPR029068">
    <property type="entry name" value="Glyas_Bleomycin-R_OHBP_Dase"/>
</dbReference>
<dbReference type="InterPro" id="IPR028973">
    <property type="entry name" value="PhnB-like"/>
</dbReference>
<evidence type="ECO:0000313" key="3">
    <source>
        <dbReference type="Proteomes" id="UP000289437"/>
    </source>
</evidence>
<keyword evidence="3" id="KW-1185">Reference proteome</keyword>
<accession>A0A4Q0T0G4</accession>
<gene>
    <name evidence="2" type="ORF">GRAN_4085</name>
</gene>
<dbReference type="EMBL" id="RDSM01000003">
    <property type="protein sequence ID" value="RXH54981.1"/>
    <property type="molecule type" value="Genomic_DNA"/>
</dbReference>
<dbReference type="SUPFAM" id="SSF54593">
    <property type="entry name" value="Glyoxalase/Bleomycin resistance protein/Dihydroxybiphenyl dioxygenase"/>
    <property type="match status" value="1"/>
</dbReference>
<protein>
    <submittedName>
        <fullName evidence="2">PhnB protein</fullName>
    </submittedName>
</protein>
<dbReference type="Pfam" id="PF00903">
    <property type="entry name" value="Glyoxalase"/>
    <property type="match status" value="1"/>
</dbReference>
<proteinExistence type="predicted"/>
<dbReference type="Gene3D" id="3.10.180.10">
    <property type="entry name" value="2,3-Dihydroxybiphenyl 1,2-Dioxygenase, domain 1"/>
    <property type="match status" value="1"/>
</dbReference>